<dbReference type="Proteomes" id="UP001207440">
    <property type="component" value="Unassembled WGS sequence"/>
</dbReference>
<organism evidence="1 2">
    <name type="scientific">Riemerella anatipestifer</name>
    <name type="common">Moraxella anatipestifer</name>
    <dbReference type="NCBI Taxonomy" id="34085"/>
    <lineage>
        <taxon>Bacteria</taxon>
        <taxon>Pseudomonadati</taxon>
        <taxon>Bacteroidota</taxon>
        <taxon>Flavobacteriia</taxon>
        <taxon>Flavobacteriales</taxon>
        <taxon>Weeksellaceae</taxon>
        <taxon>Riemerella</taxon>
    </lineage>
</organism>
<comment type="caution">
    <text evidence="1">The sequence shown here is derived from an EMBL/GenBank/DDBJ whole genome shotgun (WGS) entry which is preliminary data.</text>
</comment>
<dbReference type="AlphaFoldDB" id="A0AAP3EUT9"/>
<evidence type="ECO:0000313" key="1">
    <source>
        <dbReference type="EMBL" id="MCW0524832.1"/>
    </source>
</evidence>
<dbReference type="EMBL" id="JAOZYT010000109">
    <property type="protein sequence ID" value="MCW0524832.1"/>
    <property type="molecule type" value="Genomic_DNA"/>
</dbReference>
<protein>
    <recommendedName>
        <fullName evidence="3">Head-tail adaptor protein</fullName>
    </recommendedName>
</protein>
<dbReference type="RefSeq" id="WP_214192810.1">
    <property type="nucleotide sequence ID" value="NZ_CP142016.1"/>
</dbReference>
<evidence type="ECO:0008006" key="3">
    <source>
        <dbReference type="Google" id="ProtNLM"/>
    </source>
</evidence>
<evidence type="ECO:0000313" key="2">
    <source>
        <dbReference type="Proteomes" id="UP001207440"/>
    </source>
</evidence>
<accession>A0AAP3EUT9</accession>
<sequence>MVKQYPYILKLFQEAEATFNQATAEWEGGEAKWVTVGYCRDEINGGGSKITKTDGEAYVYSAVVYAPKHCPSINTGAKIQVWNGNVLRLEATVQRFGKEQLHTRIWV</sequence>
<proteinExistence type="predicted"/>
<reference evidence="1" key="1">
    <citation type="submission" date="2022-10" db="EMBL/GenBank/DDBJ databases">
        <title>Sifting through the core-genome to identify putative cross-protective antigens against Riemerella anatipestifer.</title>
        <authorList>
            <person name="Zheng X."/>
            <person name="Zhang W."/>
        </authorList>
    </citation>
    <scope>NUCLEOTIDE SEQUENCE</scope>
    <source>
        <strain evidence="1">ZWRA178</strain>
    </source>
</reference>
<name>A0AAP3EUT9_RIEAN</name>
<gene>
    <name evidence="1" type="ORF">OKE68_10985</name>
</gene>